<evidence type="ECO:0000313" key="1">
    <source>
        <dbReference type="EMBL" id="CEG37089.1"/>
    </source>
</evidence>
<dbReference type="GeneID" id="59052849"/>
<evidence type="ECO:0000313" key="2">
    <source>
        <dbReference type="Proteomes" id="UP000054928"/>
    </source>
</evidence>
<dbReference type="EMBL" id="CCYD01000261">
    <property type="protein sequence ID" value="CEG37089.1"/>
    <property type="molecule type" value="Genomic_DNA"/>
</dbReference>
<sequence length="83" mass="9273">MYRPQTIGKTILFNVLLLELYSRLHDYELWSCCHAVSILSLYLSLSLLSPCRPLRNVEPPDISPPSSPSISCCLVPSPAIVLM</sequence>
<name>A0A0P1A8Q0_PLAHL</name>
<dbReference type="Proteomes" id="UP000054928">
    <property type="component" value="Unassembled WGS sequence"/>
</dbReference>
<accession>A0A0P1A8Q0</accession>
<reference evidence="2" key="1">
    <citation type="submission" date="2014-09" db="EMBL/GenBank/DDBJ databases">
        <authorList>
            <person name="Sharma Rahul"/>
            <person name="Thines Marco"/>
        </authorList>
    </citation>
    <scope>NUCLEOTIDE SEQUENCE [LARGE SCALE GENOMIC DNA]</scope>
</reference>
<organism evidence="1 2">
    <name type="scientific">Plasmopara halstedii</name>
    <name type="common">Downy mildew of sunflower</name>
    <dbReference type="NCBI Taxonomy" id="4781"/>
    <lineage>
        <taxon>Eukaryota</taxon>
        <taxon>Sar</taxon>
        <taxon>Stramenopiles</taxon>
        <taxon>Oomycota</taxon>
        <taxon>Peronosporomycetes</taxon>
        <taxon>Peronosporales</taxon>
        <taxon>Peronosporaceae</taxon>
        <taxon>Plasmopara</taxon>
    </lineage>
</organism>
<protein>
    <submittedName>
        <fullName evidence="1">Uncharacterized protein</fullName>
    </submittedName>
</protein>
<dbReference type="RefSeq" id="XP_036263025.1">
    <property type="nucleotide sequence ID" value="XM_036407314.1"/>
</dbReference>
<keyword evidence="2" id="KW-1185">Reference proteome</keyword>
<dbReference type="AlphaFoldDB" id="A0A0P1A8Q0"/>
<proteinExistence type="predicted"/>